<organism evidence="2 3">
    <name type="scientific">Faecalibaculum rodentium</name>
    <dbReference type="NCBI Taxonomy" id="1702221"/>
    <lineage>
        <taxon>Bacteria</taxon>
        <taxon>Bacillati</taxon>
        <taxon>Bacillota</taxon>
        <taxon>Erysipelotrichia</taxon>
        <taxon>Erysipelotrichales</taxon>
        <taxon>Erysipelotrichaceae</taxon>
        <taxon>Faecalibaculum</taxon>
    </lineage>
</organism>
<dbReference type="KEGG" id="fro:AALO17_10050"/>
<feature type="region of interest" description="Disordered" evidence="1">
    <location>
        <begin position="1"/>
        <end position="25"/>
    </location>
</feature>
<feature type="compositionally biased region" description="Basic and acidic residues" evidence="1">
    <location>
        <begin position="1"/>
        <end position="15"/>
    </location>
</feature>
<proteinExistence type="predicted"/>
<dbReference type="STRING" id="1702221.AALO17_10050"/>
<dbReference type="EMBL" id="CP011391">
    <property type="protein sequence ID" value="AMK54139.1"/>
    <property type="molecule type" value="Genomic_DNA"/>
</dbReference>
<name>A0A140DU12_9FIRM</name>
<evidence type="ECO:0000256" key="1">
    <source>
        <dbReference type="SAM" id="MobiDB-lite"/>
    </source>
</evidence>
<reference evidence="2 3" key="1">
    <citation type="journal article" date="2016" name="Gut Pathog.">
        <title>Whole genome sequencing of "Faecalibaculum rodentium" ALO17, isolated from C57BL/6J laboratory mouse feces.</title>
        <authorList>
            <person name="Lim S."/>
            <person name="Chang D.H."/>
            <person name="Ahn S."/>
            <person name="Kim B.C."/>
        </authorList>
    </citation>
    <scope>NUCLEOTIDE SEQUENCE [LARGE SCALE GENOMIC DNA]</scope>
    <source>
        <strain evidence="2 3">Alo17</strain>
    </source>
</reference>
<accession>A0A140DU12</accession>
<protein>
    <submittedName>
        <fullName evidence="2">Uncharacterized protein</fullName>
    </submittedName>
</protein>
<evidence type="ECO:0000313" key="2">
    <source>
        <dbReference type="EMBL" id="AMK54139.1"/>
    </source>
</evidence>
<evidence type="ECO:0000313" key="3">
    <source>
        <dbReference type="Proteomes" id="UP000069771"/>
    </source>
</evidence>
<sequence length="46" mass="5336">MAGTQKAEKRDRGMTPDRCVFADGRNHPERRRIARNCLQSSIDFPF</sequence>
<keyword evidence="3" id="KW-1185">Reference proteome</keyword>
<gene>
    <name evidence="2" type="ORF">AALO17_10050</name>
</gene>
<dbReference type="AlphaFoldDB" id="A0A140DU12"/>
<dbReference type="Proteomes" id="UP000069771">
    <property type="component" value="Chromosome"/>
</dbReference>